<dbReference type="RefSeq" id="WP_346581324.1">
    <property type="nucleotide sequence ID" value="NZ_JBDJNQ010000004.1"/>
</dbReference>
<sequence length="180" mass="20995">MKIASLFIAISIFSIIYLQSCINNIESNTEQRSPLVFSNFDSLEHYSIAIDLYKISELEDKQNKIEKDNLLLSVLQDSQVDISLLPRLKEIGYISRSIDKSLYRPIDSLFFSKVRKHYLDTSCIQEFRDILVFYKDKKCIGIAKICFECRAMVSWSQNLKFKGFGDWPDYDVLNPILQKI</sequence>
<comment type="caution">
    <text evidence="1">The sequence shown here is derived from an EMBL/GenBank/DDBJ whole genome shotgun (WGS) entry which is preliminary data.</text>
</comment>
<proteinExistence type="predicted"/>
<evidence type="ECO:0008006" key="3">
    <source>
        <dbReference type="Google" id="ProtNLM"/>
    </source>
</evidence>
<name>A0ABV0BSZ1_9SPHI</name>
<organism evidence="1 2">
    <name type="scientific">Sphingobacterium kitahiroshimense</name>
    <dbReference type="NCBI Taxonomy" id="470446"/>
    <lineage>
        <taxon>Bacteria</taxon>
        <taxon>Pseudomonadati</taxon>
        <taxon>Bacteroidota</taxon>
        <taxon>Sphingobacteriia</taxon>
        <taxon>Sphingobacteriales</taxon>
        <taxon>Sphingobacteriaceae</taxon>
        <taxon>Sphingobacterium</taxon>
    </lineage>
</organism>
<accession>A0ABV0BSZ1</accession>
<dbReference type="EMBL" id="JBDJNQ010000004">
    <property type="protein sequence ID" value="MEN5377909.1"/>
    <property type="molecule type" value="Genomic_DNA"/>
</dbReference>
<evidence type="ECO:0000313" key="2">
    <source>
        <dbReference type="Proteomes" id="UP001409291"/>
    </source>
</evidence>
<gene>
    <name evidence="1" type="ORF">ABE541_11590</name>
</gene>
<reference evidence="1 2" key="1">
    <citation type="submission" date="2024-04" db="EMBL/GenBank/DDBJ databases">
        <title>WGS of bacteria from Torrens River.</title>
        <authorList>
            <person name="Wyrsch E.R."/>
            <person name="Drigo B."/>
        </authorList>
    </citation>
    <scope>NUCLEOTIDE SEQUENCE [LARGE SCALE GENOMIC DNA]</scope>
    <source>
        <strain evidence="1 2">TWI391</strain>
    </source>
</reference>
<evidence type="ECO:0000313" key="1">
    <source>
        <dbReference type="EMBL" id="MEN5377909.1"/>
    </source>
</evidence>
<protein>
    <recommendedName>
        <fullName evidence="3">Lipoprotein</fullName>
    </recommendedName>
</protein>
<dbReference type="Proteomes" id="UP001409291">
    <property type="component" value="Unassembled WGS sequence"/>
</dbReference>
<keyword evidence="2" id="KW-1185">Reference proteome</keyword>